<reference evidence="1 2" key="1">
    <citation type="submission" date="2021-06" db="EMBL/GenBank/DDBJ databases">
        <authorList>
            <person name="Kallberg Y."/>
            <person name="Tangrot J."/>
            <person name="Rosling A."/>
        </authorList>
    </citation>
    <scope>NUCLEOTIDE SEQUENCE [LARGE SCALE GENOMIC DNA]</scope>
    <source>
        <strain evidence="1 2">120-4 pot B 10/14</strain>
    </source>
</reference>
<dbReference type="EMBL" id="CAJVQB010129376">
    <property type="protein sequence ID" value="CAG8853808.1"/>
    <property type="molecule type" value="Genomic_DNA"/>
</dbReference>
<name>A0ABN7XEU2_GIGMA</name>
<accession>A0ABN7XEU2</accession>
<evidence type="ECO:0000313" key="1">
    <source>
        <dbReference type="EMBL" id="CAG8853808.1"/>
    </source>
</evidence>
<sequence length="57" mass="6627">EPERDPTSSKSQNKSTILEQNIQQILLDMLEKVLLPHQLEKLKPENKNLTIPDFTNQ</sequence>
<evidence type="ECO:0000313" key="2">
    <source>
        <dbReference type="Proteomes" id="UP000789901"/>
    </source>
</evidence>
<dbReference type="Proteomes" id="UP000789901">
    <property type="component" value="Unassembled WGS sequence"/>
</dbReference>
<protein>
    <submittedName>
        <fullName evidence="1">45058_t:CDS:1</fullName>
    </submittedName>
</protein>
<proteinExistence type="predicted"/>
<feature type="non-terminal residue" evidence="1">
    <location>
        <position position="1"/>
    </location>
</feature>
<keyword evidence="2" id="KW-1185">Reference proteome</keyword>
<comment type="caution">
    <text evidence="1">The sequence shown here is derived from an EMBL/GenBank/DDBJ whole genome shotgun (WGS) entry which is preliminary data.</text>
</comment>
<gene>
    <name evidence="1" type="ORF">GMARGA_LOCUS42629</name>
</gene>
<organism evidence="1 2">
    <name type="scientific">Gigaspora margarita</name>
    <dbReference type="NCBI Taxonomy" id="4874"/>
    <lineage>
        <taxon>Eukaryota</taxon>
        <taxon>Fungi</taxon>
        <taxon>Fungi incertae sedis</taxon>
        <taxon>Mucoromycota</taxon>
        <taxon>Glomeromycotina</taxon>
        <taxon>Glomeromycetes</taxon>
        <taxon>Diversisporales</taxon>
        <taxon>Gigasporaceae</taxon>
        <taxon>Gigaspora</taxon>
    </lineage>
</organism>